<accession>A0A0E0PNZ6</accession>
<protein>
    <submittedName>
        <fullName evidence="1">Uncharacterized protein</fullName>
    </submittedName>
</protein>
<dbReference type="HOGENOM" id="CLU_2889717_0_0_1"/>
<evidence type="ECO:0000313" key="1">
    <source>
        <dbReference type="EnsemblPlants" id="ORUFI05G21580.1"/>
    </source>
</evidence>
<organism evidence="1 2">
    <name type="scientific">Oryza rufipogon</name>
    <name type="common">Brownbeard rice</name>
    <name type="synonym">Asian wild rice</name>
    <dbReference type="NCBI Taxonomy" id="4529"/>
    <lineage>
        <taxon>Eukaryota</taxon>
        <taxon>Viridiplantae</taxon>
        <taxon>Streptophyta</taxon>
        <taxon>Embryophyta</taxon>
        <taxon>Tracheophyta</taxon>
        <taxon>Spermatophyta</taxon>
        <taxon>Magnoliopsida</taxon>
        <taxon>Liliopsida</taxon>
        <taxon>Poales</taxon>
        <taxon>Poaceae</taxon>
        <taxon>BOP clade</taxon>
        <taxon>Oryzoideae</taxon>
        <taxon>Oryzeae</taxon>
        <taxon>Oryzinae</taxon>
        <taxon>Oryza</taxon>
    </lineage>
</organism>
<dbReference type="AlphaFoldDB" id="A0A0E0PNZ6"/>
<dbReference type="Gramene" id="ORUFI05G21580.1">
    <property type="protein sequence ID" value="ORUFI05G21580.1"/>
    <property type="gene ID" value="ORUFI05G21580"/>
</dbReference>
<proteinExistence type="predicted"/>
<reference evidence="2" key="1">
    <citation type="submission" date="2013-06" db="EMBL/GenBank/DDBJ databases">
        <authorList>
            <person name="Zhao Q."/>
        </authorList>
    </citation>
    <scope>NUCLEOTIDE SEQUENCE</scope>
    <source>
        <strain evidence="2">cv. W1943</strain>
    </source>
</reference>
<name>A0A0E0PNZ6_ORYRU</name>
<dbReference type="Proteomes" id="UP000008022">
    <property type="component" value="Unassembled WGS sequence"/>
</dbReference>
<keyword evidence="2" id="KW-1185">Reference proteome</keyword>
<evidence type="ECO:0000313" key="2">
    <source>
        <dbReference type="Proteomes" id="UP000008022"/>
    </source>
</evidence>
<sequence>MTLSERPGNAARVWKWSLLREPRVKTLPSENRVPFGTGVDSILDVAPLLKASLRRFMLH</sequence>
<reference evidence="1" key="2">
    <citation type="submission" date="2015-06" db="UniProtKB">
        <authorList>
            <consortium name="EnsemblPlants"/>
        </authorList>
    </citation>
    <scope>IDENTIFICATION</scope>
</reference>
<dbReference type="EnsemblPlants" id="ORUFI05G21580.1">
    <property type="protein sequence ID" value="ORUFI05G21580.1"/>
    <property type="gene ID" value="ORUFI05G21580"/>
</dbReference>